<comment type="caution">
    <text evidence="1">The sequence shown here is derived from an EMBL/GenBank/DDBJ whole genome shotgun (WGS) entry which is preliminary data.</text>
</comment>
<gene>
    <name evidence="1" type="ORF">M9H77_31580</name>
</gene>
<dbReference type="Proteomes" id="UP001060085">
    <property type="component" value="Linkage Group LG07"/>
</dbReference>
<evidence type="ECO:0000313" key="1">
    <source>
        <dbReference type="EMBL" id="KAI5654393.1"/>
    </source>
</evidence>
<accession>A0ACC0A2U5</accession>
<reference evidence="2" key="1">
    <citation type="journal article" date="2023" name="Nat. Plants">
        <title>Single-cell RNA sequencing provides a high-resolution roadmap for understanding the multicellular compartmentation of specialized metabolism.</title>
        <authorList>
            <person name="Sun S."/>
            <person name="Shen X."/>
            <person name="Li Y."/>
            <person name="Li Y."/>
            <person name="Wang S."/>
            <person name="Li R."/>
            <person name="Zhang H."/>
            <person name="Shen G."/>
            <person name="Guo B."/>
            <person name="Wei J."/>
            <person name="Xu J."/>
            <person name="St-Pierre B."/>
            <person name="Chen S."/>
            <person name="Sun C."/>
        </authorList>
    </citation>
    <scope>NUCLEOTIDE SEQUENCE [LARGE SCALE GENOMIC DNA]</scope>
</reference>
<name>A0ACC0A2U5_CATRO</name>
<evidence type="ECO:0000313" key="2">
    <source>
        <dbReference type="Proteomes" id="UP001060085"/>
    </source>
</evidence>
<sequence length="156" mass="16876">MRVYISNSANCDTRTVGYQPTGVDRRMMTSILQEVDDMATGVIQGPPSSLTQITSFAKKVQTIIRRCMVSIGGILGCTASQYDISRHFQCIHHVAVPKSPYRTVVPPHPGTVSSSFQTPPPPGMVGSSIPYMPISYASSSDSDKHDDEQTDDVALA</sequence>
<organism evidence="1 2">
    <name type="scientific">Catharanthus roseus</name>
    <name type="common">Madagascar periwinkle</name>
    <name type="synonym">Vinca rosea</name>
    <dbReference type="NCBI Taxonomy" id="4058"/>
    <lineage>
        <taxon>Eukaryota</taxon>
        <taxon>Viridiplantae</taxon>
        <taxon>Streptophyta</taxon>
        <taxon>Embryophyta</taxon>
        <taxon>Tracheophyta</taxon>
        <taxon>Spermatophyta</taxon>
        <taxon>Magnoliopsida</taxon>
        <taxon>eudicotyledons</taxon>
        <taxon>Gunneridae</taxon>
        <taxon>Pentapetalae</taxon>
        <taxon>asterids</taxon>
        <taxon>lamiids</taxon>
        <taxon>Gentianales</taxon>
        <taxon>Apocynaceae</taxon>
        <taxon>Rauvolfioideae</taxon>
        <taxon>Vinceae</taxon>
        <taxon>Catharanthinae</taxon>
        <taxon>Catharanthus</taxon>
    </lineage>
</organism>
<dbReference type="EMBL" id="CM044707">
    <property type="protein sequence ID" value="KAI5654393.1"/>
    <property type="molecule type" value="Genomic_DNA"/>
</dbReference>
<proteinExistence type="predicted"/>
<keyword evidence="2" id="KW-1185">Reference proteome</keyword>
<protein>
    <submittedName>
        <fullName evidence="1">Uncharacterized protein</fullName>
    </submittedName>
</protein>